<dbReference type="PANTHER" id="PTHR24637">
    <property type="entry name" value="COLLAGEN"/>
    <property type="match status" value="1"/>
</dbReference>
<evidence type="ECO:0000313" key="7">
    <source>
        <dbReference type="Proteomes" id="UP000274756"/>
    </source>
</evidence>
<dbReference type="EMBL" id="UYYG01001157">
    <property type="protein sequence ID" value="VDN56764.1"/>
    <property type="molecule type" value="Genomic_DNA"/>
</dbReference>
<keyword evidence="3" id="KW-0812">Transmembrane</keyword>
<feature type="compositionally biased region" description="Low complexity" evidence="2">
    <location>
        <begin position="187"/>
        <end position="199"/>
    </location>
</feature>
<reference evidence="5 7" key="2">
    <citation type="submission" date="2018-11" db="EMBL/GenBank/DDBJ databases">
        <authorList>
            <consortium name="Pathogen Informatics"/>
        </authorList>
    </citation>
    <scope>NUCLEOTIDE SEQUENCE [LARGE SCALE GENOMIC DNA]</scope>
</reference>
<dbReference type="Pfam" id="PF01391">
    <property type="entry name" value="Collagen"/>
    <property type="match status" value="1"/>
</dbReference>
<sequence>MLKSDFYYFTAVSSVIISFITLCALLLTLPKIHMEAEYERENIMQKSEQFKAKINEVWSEMKIATYFPAETILLPRRTRSPWNMICSGCIQLSCPTGPPGLGGRPGQDGSPGMSGNPGAPGDDGFDIELAPEDDLPCIICPAGPPGQRLVGLYEILFLHSYKKTIYTNKQFIFQSYFRGIQGEIGMSGEQGPQGEQGPSGITGSDGASGLPGPPGPRGFKGQAGQAGPPGDTVIAGVGVKGARGPSGPAGPKGPTGPHGKTAKRAGTPGKPGTIGPIGPVGNAGRFGEEGSWGPPGPPGIPASYCNSDCGLQKVYAPAFIDELIPQNQDEPYRYQL</sequence>
<evidence type="ECO:0000259" key="4">
    <source>
        <dbReference type="Pfam" id="PF01484"/>
    </source>
</evidence>
<feature type="region of interest" description="Disordered" evidence="2">
    <location>
        <begin position="184"/>
        <end position="299"/>
    </location>
</feature>
<keyword evidence="3" id="KW-0472">Membrane</keyword>
<protein>
    <submittedName>
        <fullName evidence="8">Col_cuticle_N domain-containing protein</fullName>
    </submittedName>
</protein>
<feature type="region of interest" description="Disordered" evidence="2">
    <location>
        <begin position="100"/>
        <end position="127"/>
    </location>
</feature>
<dbReference type="Pfam" id="PF01484">
    <property type="entry name" value="Col_cuticle_N"/>
    <property type="match status" value="1"/>
</dbReference>
<feature type="transmembrane region" description="Helical" evidence="3">
    <location>
        <begin position="6"/>
        <end position="29"/>
    </location>
</feature>
<evidence type="ECO:0000256" key="1">
    <source>
        <dbReference type="ARBA" id="ARBA00022737"/>
    </source>
</evidence>
<gene>
    <name evidence="5" type="ORF">DME_LOCUS6737</name>
</gene>
<name>A0A0N4U651_DRAME</name>
<evidence type="ECO:0000313" key="8">
    <source>
        <dbReference type="WBParaSite" id="DME_0000237701-mRNA-1"/>
    </source>
</evidence>
<keyword evidence="3" id="KW-1133">Transmembrane helix</keyword>
<feature type="compositionally biased region" description="Low complexity" evidence="2">
    <location>
        <begin position="266"/>
        <end position="280"/>
    </location>
</feature>
<evidence type="ECO:0000256" key="2">
    <source>
        <dbReference type="SAM" id="MobiDB-lite"/>
    </source>
</evidence>
<dbReference type="GO" id="GO:0042302">
    <property type="term" value="F:structural constituent of cuticle"/>
    <property type="evidence" value="ECO:0007669"/>
    <property type="project" value="InterPro"/>
</dbReference>
<dbReference type="InterPro" id="IPR008160">
    <property type="entry name" value="Collagen"/>
</dbReference>
<dbReference type="OrthoDB" id="10037288at2759"/>
<feature type="domain" description="Nematode cuticle collagen N-terminal" evidence="4">
    <location>
        <begin position="13"/>
        <end position="61"/>
    </location>
</feature>
<evidence type="ECO:0000313" key="5">
    <source>
        <dbReference type="EMBL" id="VDN56764.1"/>
    </source>
</evidence>
<evidence type="ECO:0000313" key="6">
    <source>
        <dbReference type="Proteomes" id="UP000038040"/>
    </source>
</evidence>
<accession>A0A0N4U651</accession>
<dbReference type="PANTHER" id="PTHR24637:SF334">
    <property type="entry name" value="NEMATODE CUTICLE COLLAGEN N-TERMINAL DOMAIN-CONTAINING PROTEIN"/>
    <property type="match status" value="1"/>
</dbReference>
<dbReference type="Proteomes" id="UP000274756">
    <property type="component" value="Unassembled WGS sequence"/>
</dbReference>
<dbReference type="WBParaSite" id="DME_0000237701-mRNA-1">
    <property type="protein sequence ID" value="DME_0000237701-mRNA-1"/>
    <property type="gene ID" value="DME_0000237701"/>
</dbReference>
<proteinExistence type="predicted"/>
<reference evidence="8" key="1">
    <citation type="submission" date="2017-02" db="UniProtKB">
        <authorList>
            <consortium name="WormBaseParasite"/>
        </authorList>
    </citation>
    <scope>IDENTIFICATION</scope>
</reference>
<keyword evidence="7" id="KW-1185">Reference proteome</keyword>
<dbReference type="AlphaFoldDB" id="A0A0N4U651"/>
<keyword evidence="1" id="KW-0677">Repeat</keyword>
<organism evidence="6 8">
    <name type="scientific">Dracunculus medinensis</name>
    <name type="common">Guinea worm</name>
    <dbReference type="NCBI Taxonomy" id="318479"/>
    <lineage>
        <taxon>Eukaryota</taxon>
        <taxon>Metazoa</taxon>
        <taxon>Ecdysozoa</taxon>
        <taxon>Nematoda</taxon>
        <taxon>Chromadorea</taxon>
        <taxon>Rhabditida</taxon>
        <taxon>Spirurina</taxon>
        <taxon>Dracunculoidea</taxon>
        <taxon>Dracunculidae</taxon>
        <taxon>Dracunculus</taxon>
    </lineage>
</organism>
<dbReference type="STRING" id="318479.A0A0N4U651"/>
<dbReference type="InterPro" id="IPR002486">
    <property type="entry name" value="Col_cuticle_N"/>
</dbReference>
<evidence type="ECO:0000256" key="3">
    <source>
        <dbReference type="SAM" id="Phobius"/>
    </source>
</evidence>
<dbReference type="Proteomes" id="UP000038040">
    <property type="component" value="Unplaced"/>
</dbReference>